<feature type="domain" description="Tyrosine-protein kinase G-rich" evidence="11">
    <location>
        <begin position="434"/>
        <end position="513"/>
    </location>
</feature>
<dbReference type="Pfam" id="PF01656">
    <property type="entry name" value="CbiA"/>
    <property type="match status" value="1"/>
</dbReference>
<dbReference type="RefSeq" id="WP_127705163.1">
    <property type="nucleotide sequence ID" value="NZ_SACK01000004.1"/>
</dbReference>
<keyword evidence="3 8" id="KW-0812">Transmembrane</keyword>
<dbReference type="PANTHER" id="PTHR32309">
    <property type="entry name" value="TYROSINE-PROTEIN KINASE"/>
    <property type="match status" value="1"/>
</dbReference>
<dbReference type="Pfam" id="PF13807">
    <property type="entry name" value="GNVR"/>
    <property type="match status" value="1"/>
</dbReference>
<evidence type="ECO:0000313" key="13">
    <source>
        <dbReference type="Proteomes" id="UP000282759"/>
    </source>
</evidence>
<dbReference type="Proteomes" id="UP000282759">
    <property type="component" value="Unassembled WGS sequence"/>
</dbReference>
<dbReference type="SUPFAM" id="SSF52540">
    <property type="entry name" value="P-loop containing nucleoside triphosphate hydrolases"/>
    <property type="match status" value="1"/>
</dbReference>
<dbReference type="AlphaFoldDB" id="A0A437MSV6"/>
<protein>
    <submittedName>
        <fullName evidence="12">Polysaccharide biosynthesis tyrosine autokinase</fullName>
        <ecNumber evidence="12">2.7.10.2</ecNumber>
    </submittedName>
</protein>
<evidence type="ECO:0000259" key="11">
    <source>
        <dbReference type="Pfam" id="PF13807"/>
    </source>
</evidence>
<evidence type="ECO:0000256" key="4">
    <source>
        <dbReference type="ARBA" id="ARBA00022741"/>
    </source>
</evidence>
<comment type="caution">
    <text evidence="12">The sequence shown here is derived from an EMBL/GenBank/DDBJ whole genome shotgun (WGS) entry which is preliminary data.</text>
</comment>
<evidence type="ECO:0000256" key="8">
    <source>
        <dbReference type="SAM" id="Phobius"/>
    </source>
</evidence>
<keyword evidence="2" id="KW-1003">Cell membrane</keyword>
<keyword evidence="13" id="KW-1185">Reference proteome</keyword>
<dbReference type="NCBIfam" id="TIGR01007">
    <property type="entry name" value="eps_fam"/>
    <property type="match status" value="1"/>
</dbReference>
<dbReference type="InterPro" id="IPR002586">
    <property type="entry name" value="CobQ/CobB/MinD/ParA_Nub-bd_dom"/>
</dbReference>
<dbReference type="GO" id="GO:0005886">
    <property type="term" value="C:plasma membrane"/>
    <property type="evidence" value="ECO:0007669"/>
    <property type="project" value="UniProtKB-SubCell"/>
</dbReference>
<gene>
    <name evidence="12" type="ORF">EOD41_12045</name>
</gene>
<keyword evidence="12" id="KW-0808">Transferase</keyword>
<dbReference type="InterPro" id="IPR027417">
    <property type="entry name" value="P-loop_NTPase"/>
</dbReference>
<feature type="domain" description="Polysaccharide chain length determinant N-terminal" evidence="10">
    <location>
        <begin position="18"/>
        <end position="109"/>
    </location>
</feature>
<evidence type="ECO:0000259" key="10">
    <source>
        <dbReference type="Pfam" id="PF02706"/>
    </source>
</evidence>
<dbReference type="PANTHER" id="PTHR32309:SF13">
    <property type="entry name" value="FERRIC ENTEROBACTIN TRANSPORT PROTEIN FEPE"/>
    <property type="match status" value="1"/>
</dbReference>
<keyword evidence="7 8" id="KW-0472">Membrane</keyword>
<dbReference type="GO" id="GO:0005524">
    <property type="term" value="F:ATP binding"/>
    <property type="evidence" value="ECO:0007669"/>
    <property type="project" value="UniProtKB-KW"/>
</dbReference>
<dbReference type="Gene3D" id="3.40.50.300">
    <property type="entry name" value="P-loop containing nucleotide triphosphate hydrolases"/>
    <property type="match status" value="1"/>
</dbReference>
<sequence>MSQPNPFQLQPLEPVNIKDTLMQYWRNWGWFLLSLVLCLTTAFIYLRYATTEYMVESAMVITDDNNGADLLQTGNVFSDLELFNTSKNIDDEIEILKGKTLMQHVIRKLNLQVTYQKKGKIRDSEVYGPTSPVKVSIIRFDSLEAGKKVTIKPLSAKEYTLSDGPHKAVYQFGQQVVLPWGTFFITSTQQLALSLNTDINIEFNSVKKTAAAYLGDLTITPVNKKGNVLKLSIVSNIPQKGIDVLNELIELYSLEAIENKNEIASKTISFIDDRLVYLVKELSGVEKDVENYKRQNDITDISSESQQYLQNTGDYDKKLSEYEIQINILSAIKQYISSAKNQDNLVPSSLSIQDVTLAQLISNFNQLQLQRKRALKSNFESNPVVINLTEQLVALRQNILENITNIQQGLTIARNALRSKNTKFESLKQHVPQVERQLLEIKRQQNIKESLYQYLLQKREEASLAKAAAVSNLNIIDKADVNDTPVKPRKPLLLMLACVVAFIIPVIVISLKKILKNKISTIDDVKHVGAPVLGEIVHTTLKETLVVKEGSRTVLAELFRLLRSKLQLSAAADKNKVFLVTSTMSGEGKTFFCVNMGATMALAGKKVIMLEFDLRKPMLLSGLTLSANTGITNYLVSGVTNIDELIMKVPGFDSLFVMGAGATPPNPSELILSEKNQELFGLLRERFDYIIIDSPPVGLIADAFNLSEFSDRTLYLIRYNYTFKKQTGLIKEIYEKNTLKNLMLVLNDGHQENINQYGYGYNYGYSYGYVSDEPERSWLKRLFKKNI</sequence>
<feature type="transmembrane region" description="Helical" evidence="8">
    <location>
        <begin position="492"/>
        <end position="511"/>
    </location>
</feature>
<dbReference type="EC" id="2.7.10.2" evidence="12"/>
<accession>A0A437MSV6</accession>
<dbReference type="EMBL" id="SACK01000004">
    <property type="protein sequence ID" value="RVU00719.1"/>
    <property type="molecule type" value="Genomic_DNA"/>
</dbReference>
<feature type="transmembrane region" description="Helical" evidence="8">
    <location>
        <begin position="28"/>
        <end position="46"/>
    </location>
</feature>
<keyword evidence="4" id="KW-0547">Nucleotide-binding</keyword>
<dbReference type="InterPro" id="IPR032807">
    <property type="entry name" value="GNVR"/>
</dbReference>
<keyword evidence="12" id="KW-0418">Kinase</keyword>
<dbReference type="InterPro" id="IPR003856">
    <property type="entry name" value="LPS_length_determ_N"/>
</dbReference>
<evidence type="ECO:0000259" key="9">
    <source>
        <dbReference type="Pfam" id="PF01656"/>
    </source>
</evidence>
<keyword evidence="5" id="KW-0067">ATP-binding</keyword>
<evidence type="ECO:0000256" key="5">
    <source>
        <dbReference type="ARBA" id="ARBA00022840"/>
    </source>
</evidence>
<evidence type="ECO:0000256" key="7">
    <source>
        <dbReference type="ARBA" id="ARBA00023136"/>
    </source>
</evidence>
<dbReference type="CDD" id="cd05387">
    <property type="entry name" value="BY-kinase"/>
    <property type="match status" value="1"/>
</dbReference>
<dbReference type="Pfam" id="PF02706">
    <property type="entry name" value="Wzz"/>
    <property type="match status" value="1"/>
</dbReference>
<evidence type="ECO:0000256" key="1">
    <source>
        <dbReference type="ARBA" id="ARBA00004651"/>
    </source>
</evidence>
<comment type="subcellular location">
    <subcellularLocation>
        <location evidence="1">Cell membrane</location>
        <topology evidence="1">Multi-pass membrane protein</topology>
    </subcellularLocation>
</comment>
<evidence type="ECO:0000256" key="3">
    <source>
        <dbReference type="ARBA" id="ARBA00022692"/>
    </source>
</evidence>
<reference evidence="12 13" key="1">
    <citation type="submission" date="2019-01" db="EMBL/GenBank/DDBJ databases">
        <authorList>
            <person name="Chen W.-M."/>
        </authorList>
    </citation>
    <scope>NUCLEOTIDE SEQUENCE [LARGE SCALE GENOMIC DNA]</scope>
    <source>
        <strain evidence="12 13">YBJ-36</strain>
    </source>
</reference>
<proteinExistence type="predicted"/>
<dbReference type="InterPro" id="IPR005702">
    <property type="entry name" value="Wzc-like_C"/>
</dbReference>
<feature type="domain" description="CobQ/CobB/MinD/ParA nucleotide binding" evidence="9">
    <location>
        <begin position="579"/>
        <end position="748"/>
    </location>
</feature>
<dbReference type="InterPro" id="IPR050445">
    <property type="entry name" value="Bact_polysacc_biosynth/exp"/>
</dbReference>
<evidence type="ECO:0000256" key="6">
    <source>
        <dbReference type="ARBA" id="ARBA00022989"/>
    </source>
</evidence>
<keyword evidence="6 8" id="KW-1133">Transmembrane helix</keyword>
<evidence type="ECO:0000256" key="2">
    <source>
        <dbReference type="ARBA" id="ARBA00022475"/>
    </source>
</evidence>
<name>A0A437MSV6_9SPHI</name>
<evidence type="ECO:0000313" key="12">
    <source>
        <dbReference type="EMBL" id="RVU00719.1"/>
    </source>
</evidence>
<dbReference type="OrthoDB" id="9794577at2"/>
<dbReference type="GO" id="GO:0004715">
    <property type="term" value="F:non-membrane spanning protein tyrosine kinase activity"/>
    <property type="evidence" value="ECO:0007669"/>
    <property type="project" value="UniProtKB-EC"/>
</dbReference>
<organism evidence="12 13">
    <name type="scientific">Mucilaginibacter limnophilus</name>
    <dbReference type="NCBI Taxonomy" id="1932778"/>
    <lineage>
        <taxon>Bacteria</taxon>
        <taxon>Pseudomonadati</taxon>
        <taxon>Bacteroidota</taxon>
        <taxon>Sphingobacteriia</taxon>
        <taxon>Sphingobacteriales</taxon>
        <taxon>Sphingobacteriaceae</taxon>
        <taxon>Mucilaginibacter</taxon>
    </lineage>
</organism>